<protein>
    <submittedName>
        <fullName evidence="1">Uncharacterized protein</fullName>
    </submittedName>
</protein>
<dbReference type="Proteomes" id="UP001500542">
    <property type="component" value="Unassembled WGS sequence"/>
</dbReference>
<keyword evidence="2" id="KW-1185">Reference proteome</keyword>
<comment type="caution">
    <text evidence="1">The sequence shown here is derived from an EMBL/GenBank/DDBJ whole genome shotgun (WGS) entry which is preliminary data.</text>
</comment>
<evidence type="ECO:0000313" key="2">
    <source>
        <dbReference type="Proteomes" id="UP001500542"/>
    </source>
</evidence>
<accession>A0ABN1QYU1</accession>
<dbReference type="EMBL" id="BAAAHK010000012">
    <property type="protein sequence ID" value="GAA0949315.1"/>
    <property type="molecule type" value="Genomic_DNA"/>
</dbReference>
<evidence type="ECO:0000313" key="1">
    <source>
        <dbReference type="EMBL" id="GAA0949315.1"/>
    </source>
</evidence>
<sequence>MCWGRGRFGLRRWMPTVASVRILRSLGMTETGRGEDDSFLGEPSFYRRFRISAGG</sequence>
<gene>
    <name evidence="1" type="ORF">GCM10009554_47770</name>
</gene>
<reference evidence="1 2" key="1">
    <citation type="journal article" date="2019" name="Int. J. Syst. Evol. Microbiol.">
        <title>The Global Catalogue of Microorganisms (GCM) 10K type strain sequencing project: providing services to taxonomists for standard genome sequencing and annotation.</title>
        <authorList>
            <consortium name="The Broad Institute Genomics Platform"/>
            <consortium name="The Broad Institute Genome Sequencing Center for Infectious Disease"/>
            <person name="Wu L."/>
            <person name="Ma J."/>
        </authorList>
    </citation>
    <scope>NUCLEOTIDE SEQUENCE [LARGE SCALE GENOMIC DNA]</scope>
    <source>
        <strain evidence="1 2">JCM 10977</strain>
    </source>
</reference>
<organism evidence="1 2">
    <name type="scientific">Kribbella koreensis</name>
    <dbReference type="NCBI Taxonomy" id="57909"/>
    <lineage>
        <taxon>Bacteria</taxon>
        <taxon>Bacillati</taxon>
        <taxon>Actinomycetota</taxon>
        <taxon>Actinomycetes</taxon>
        <taxon>Propionibacteriales</taxon>
        <taxon>Kribbellaceae</taxon>
        <taxon>Kribbella</taxon>
    </lineage>
</organism>
<name>A0ABN1QYU1_9ACTN</name>
<proteinExistence type="predicted"/>